<organism evidence="1 2">
    <name type="scientific">Lentinula guzmanii</name>
    <dbReference type="NCBI Taxonomy" id="2804957"/>
    <lineage>
        <taxon>Eukaryota</taxon>
        <taxon>Fungi</taxon>
        <taxon>Dikarya</taxon>
        <taxon>Basidiomycota</taxon>
        <taxon>Agaricomycotina</taxon>
        <taxon>Agaricomycetes</taxon>
        <taxon>Agaricomycetidae</taxon>
        <taxon>Agaricales</taxon>
        <taxon>Marasmiineae</taxon>
        <taxon>Omphalotaceae</taxon>
        <taxon>Lentinula</taxon>
    </lineage>
</organism>
<proteinExistence type="predicted"/>
<reference evidence="1" key="2">
    <citation type="journal article" date="2023" name="Proc. Natl. Acad. Sci. U.S.A.">
        <title>A global phylogenomic analysis of the shiitake genus Lentinula.</title>
        <authorList>
            <person name="Sierra-Patev S."/>
            <person name="Min B."/>
            <person name="Naranjo-Ortiz M."/>
            <person name="Looney B."/>
            <person name="Konkel Z."/>
            <person name="Slot J.C."/>
            <person name="Sakamoto Y."/>
            <person name="Steenwyk J.L."/>
            <person name="Rokas A."/>
            <person name="Carro J."/>
            <person name="Camarero S."/>
            <person name="Ferreira P."/>
            <person name="Molpeceres G."/>
            <person name="Ruiz-Duenas F.J."/>
            <person name="Serrano A."/>
            <person name="Henrissat B."/>
            <person name="Drula E."/>
            <person name="Hughes K.W."/>
            <person name="Mata J.L."/>
            <person name="Ishikawa N.K."/>
            <person name="Vargas-Isla R."/>
            <person name="Ushijima S."/>
            <person name="Smith C.A."/>
            <person name="Donoghue J."/>
            <person name="Ahrendt S."/>
            <person name="Andreopoulos W."/>
            <person name="He G."/>
            <person name="LaButti K."/>
            <person name="Lipzen A."/>
            <person name="Ng V."/>
            <person name="Riley R."/>
            <person name="Sandor L."/>
            <person name="Barry K."/>
            <person name="Martinez A.T."/>
            <person name="Xiao Y."/>
            <person name="Gibbons J.G."/>
            <person name="Terashima K."/>
            <person name="Grigoriev I.V."/>
            <person name="Hibbett D."/>
        </authorList>
    </citation>
    <scope>NUCLEOTIDE SEQUENCE</scope>
    <source>
        <strain evidence="1">ET3784</strain>
    </source>
</reference>
<keyword evidence="2" id="KW-1185">Reference proteome</keyword>
<evidence type="ECO:0000313" key="2">
    <source>
        <dbReference type="Proteomes" id="UP001176059"/>
    </source>
</evidence>
<evidence type="ECO:0000313" key="1">
    <source>
        <dbReference type="EMBL" id="KAJ3709484.1"/>
    </source>
</evidence>
<sequence length="156" mass="17324">MQMVTQANQIAALVHVQKMVENNIDSELVELSRHCQKEKVGVSFLNCGVKTSNGFEKGVLAVCDYKTPAIGKIARPRMAQILRAVNNEKDGEDEEPYFEMVGWSDDERKLRLDQIGTLALVSDTEGNIVVAVSHSEAYHDTLAAFQKRNIDMGVSK</sequence>
<accession>A0AA38J1L0</accession>
<name>A0AA38J1L0_9AGAR</name>
<dbReference type="EMBL" id="JANVFO010000180">
    <property type="protein sequence ID" value="KAJ3709484.1"/>
    <property type="molecule type" value="Genomic_DNA"/>
</dbReference>
<protein>
    <submittedName>
        <fullName evidence="1">Uncharacterized protein</fullName>
    </submittedName>
</protein>
<dbReference type="AlphaFoldDB" id="A0AA38J1L0"/>
<comment type="caution">
    <text evidence="1">The sequence shown here is derived from an EMBL/GenBank/DDBJ whole genome shotgun (WGS) entry which is preliminary data.</text>
</comment>
<dbReference type="Proteomes" id="UP001176059">
    <property type="component" value="Unassembled WGS sequence"/>
</dbReference>
<gene>
    <name evidence="1" type="ORF">DFJ43DRAFT_1044763</name>
</gene>
<reference evidence="1" key="1">
    <citation type="submission" date="2022-08" db="EMBL/GenBank/DDBJ databases">
        <authorList>
            <consortium name="DOE Joint Genome Institute"/>
            <person name="Min B."/>
            <person name="Sierra-Patev S."/>
            <person name="Naranjo-Ortiz M."/>
            <person name="Looney B."/>
            <person name="Konkel Z."/>
            <person name="Slot J.C."/>
            <person name="Sakamoto Y."/>
            <person name="Steenwyk J.L."/>
            <person name="Rokas A."/>
            <person name="Carro J."/>
            <person name="Camarero S."/>
            <person name="Ferreira P."/>
            <person name="Molpeceres G."/>
            <person name="Ruiz-duenas F.J."/>
            <person name="Serrano A."/>
            <person name="Henrissat B."/>
            <person name="Drula E."/>
            <person name="Hughes K.W."/>
            <person name="Mata J.L."/>
            <person name="Ishikawa N.K."/>
            <person name="Vargas-Isla R."/>
            <person name="Ushijima S."/>
            <person name="Smith C.A."/>
            <person name="Ahrendt S."/>
            <person name="Andreopoulos W."/>
            <person name="He G."/>
            <person name="LaButti K."/>
            <person name="Lipzen A."/>
            <person name="Ng V."/>
            <person name="Riley R."/>
            <person name="Sandor L."/>
            <person name="Barry K."/>
            <person name="Martinez A.T."/>
            <person name="Xiao Y."/>
            <person name="Gibbons J.G."/>
            <person name="Terashima K."/>
            <person name="Hibbett D.S."/>
            <person name="Grigoriev I.V."/>
        </authorList>
    </citation>
    <scope>NUCLEOTIDE SEQUENCE</scope>
    <source>
        <strain evidence="1">ET3784</strain>
    </source>
</reference>